<evidence type="ECO:0000313" key="2">
    <source>
        <dbReference type="Proteomes" id="UP000593966"/>
    </source>
</evidence>
<sequence>MSKMNFQIGNYVTHPSTGRPNKIKQIRISKGVRWLGFGSNTIDWVKAEDCKAWDGPKVFGGAA</sequence>
<evidence type="ECO:0000313" key="1">
    <source>
        <dbReference type="EMBL" id="QOW45519.1"/>
    </source>
</evidence>
<reference evidence="1 2" key="1">
    <citation type="submission" date="2020-02" db="EMBL/GenBank/DDBJ databases">
        <title>Tigecycline-resistant Acinetobacter species from pigs and migratory birds.</title>
        <authorList>
            <person name="Chen C."/>
            <person name="Sun J."/>
            <person name="Liao X.-P."/>
            <person name="Liu Y.-H."/>
        </authorList>
    </citation>
    <scope>NUCLEOTIDE SEQUENCE [LARGE SCALE GENOMIC DNA]</scope>
    <source>
        <strain evidence="1 2">YH12207_T</strain>
    </source>
</reference>
<proteinExistence type="predicted"/>
<accession>A0A7S6VVA3</accession>
<keyword evidence="2" id="KW-1185">Reference proteome</keyword>
<dbReference type="AlphaFoldDB" id="A0A7S6VVA3"/>
<protein>
    <submittedName>
        <fullName evidence="1">Uncharacterized protein</fullName>
    </submittedName>
</protein>
<gene>
    <name evidence="1" type="ORF">G0028_06170</name>
</gene>
<dbReference type="Proteomes" id="UP000593966">
    <property type="component" value="Chromosome"/>
</dbReference>
<organism evidence="1 2">
    <name type="scientific">Acinetobacter piscicola</name>
    <dbReference type="NCBI Taxonomy" id="2006115"/>
    <lineage>
        <taxon>Bacteria</taxon>
        <taxon>Pseudomonadati</taxon>
        <taxon>Pseudomonadota</taxon>
        <taxon>Gammaproteobacteria</taxon>
        <taxon>Moraxellales</taxon>
        <taxon>Moraxellaceae</taxon>
        <taxon>Acinetobacter</taxon>
    </lineage>
</organism>
<name>A0A7S6VVA3_9GAMM</name>
<dbReference type="EMBL" id="CP048659">
    <property type="protein sequence ID" value="QOW45519.1"/>
    <property type="molecule type" value="Genomic_DNA"/>
</dbReference>
<dbReference type="RefSeq" id="WP_180044811.1">
    <property type="nucleotide sequence ID" value="NZ_CP048659.1"/>
</dbReference>